<evidence type="ECO:0000313" key="1">
    <source>
        <dbReference type="EMBL" id="KDQ49774.1"/>
    </source>
</evidence>
<dbReference type="Gene3D" id="3.80.10.10">
    <property type="entry name" value="Ribonuclease Inhibitor"/>
    <property type="match status" value="1"/>
</dbReference>
<evidence type="ECO:0000313" key="2">
    <source>
        <dbReference type="Proteomes" id="UP000027265"/>
    </source>
</evidence>
<dbReference type="EMBL" id="KL197775">
    <property type="protein sequence ID" value="KDQ49774.1"/>
    <property type="molecule type" value="Genomic_DNA"/>
</dbReference>
<accession>A0A067P4R6</accession>
<evidence type="ECO:0008006" key="3">
    <source>
        <dbReference type="Google" id="ProtNLM"/>
    </source>
</evidence>
<reference evidence="2" key="1">
    <citation type="journal article" date="2014" name="Proc. Natl. Acad. Sci. U.S.A.">
        <title>Extensive sampling of basidiomycete genomes demonstrates inadequacy of the white-rot/brown-rot paradigm for wood decay fungi.</title>
        <authorList>
            <person name="Riley R."/>
            <person name="Salamov A.A."/>
            <person name="Brown D.W."/>
            <person name="Nagy L.G."/>
            <person name="Floudas D."/>
            <person name="Held B.W."/>
            <person name="Levasseur A."/>
            <person name="Lombard V."/>
            <person name="Morin E."/>
            <person name="Otillar R."/>
            <person name="Lindquist E.A."/>
            <person name="Sun H."/>
            <person name="LaButti K.M."/>
            <person name="Schmutz J."/>
            <person name="Jabbour D."/>
            <person name="Luo H."/>
            <person name="Baker S.E."/>
            <person name="Pisabarro A.G."/>
            <person name="Walton J.D."/>
            <person name="Blanchette R.A."/>
            <person name="Henrissat B."/>
            <person name="Martin F."/>
            <person name="Cullen D."/>
            <person name="Hibbett D.S."/>
            <person name="Grigoriev I.V."/>
        </authorList>
    </citation>
    <scope>NUCLEOTIDE SEQUENCE [LARGE SCALE GENOMIC DNA]</scope>
    <source>
        <strain evidence="2">MUCL 33604</strain>
    </source>
</reference>
<organism evidence="1 2">
    <name type="scientific">Jaapia argillacea MUCL 33604</name>
    <dbReference type="NCBI Taxonomy" id="933084"/>
    <lineage>
        <taxon>Eukaryota</taxon>
        <taxon>Fungi</taxon>
        <taxon>Dikarya</taxon>
        <taxon>Basidiomycota</taxon>
        <taxon>Agaricomycotina</taxon>
        <taxon>Agaricomycetes</taxon>
        <taxon>Agaricomycetidae</taxon>
        <taxon>Jaapiales</taxon>
        <taxon>Jaapiaceae</taxon>
        <taxon>Jaapia</taxon>
    </lineage>
</organism>
<dbReference type="AlphaFoldDB" id="A0A067P4R6"/>
<dbReference type="InParanoid" id="A0A067P4R6"/>
<dbReference type="HOGENOM" id="CLU_021164_3_0_1"/>
<proteinExistence type="predicted"/>
<dbReference type="Proteomes" id="UP000027265">
    <property type="component" value="Unassembled WGS sequence"/>
</dbReference>
<name>A0A067P4R6_9AGAM</name>
<sequence length="507" mass="58082">MTRAQDSVFGIAEVCREVCRHIHTSGKRGDLARIARCSRLLMEPALDVLWEEILDMEHLLKLIPALEMTTETQDDRETTVYRFLYPPQSNDWSRFDFYGRRVRTLRYLHYRDIDCSVFRRLGRYRLTPMLPALRTLHWHHEHPGLMFGPEFISEVSPFISSSLRHISIGTFWEHPIDYQPPSDHEALESFLHMLPYRAPSVEAFEIYGHMQVTSFAFISRFQRLRVVNLNGIVMMKPFPERDTLTAFSTLPLLESIIGLDVLGDKLVGISLQPGFPSLTHLSLDHVKPLGVLILLKMISSRALTSLSISHMNRGSSEEVLSCVAYLSKFSSTLEEVRFATQFEHSALDVGIPIVEACYQLPKLQVLRISSTRTQEWQMITPTQAERMTQAWPSMRDLSLSCHLSFHSLKMFALQWHSLRSLSFGTLFADGSLREARSGTPILSHRLASLSIQHYSPNDDHFLIASMLDRLFPRFQVGYLAVGEVMQAIKVLQEARADQEKRVLASLP</sequence>
<gene>
    <name evidence="1" type="ORF">JAAARDRAFT_42593</name>
</gene>
<dbReference type="SUPFAM" id="SSF52047">
    <property type="entry name" value="RNI-like"/>
    <property type="match status" value="1"/>
</dbReference>
<dbReference type="InterPro" id="IPR032675">
    <property type="entry name" value="LRR_dom_sf"/>
</dbReference>
<keyword evidence="2" id="KW-1185">Reference proteome</keyword>
<dbReference type="OrthoDB" id="3067012at2759"/>
<protein>
    <recommendedName>
        <fullName evidence="3">F-box domain-containing protein</fullName>
    </recommendedName>
</protein>
<dbReference type="STRING" id="933084.A0A067P4R6"/>